<evidence type="ECO:0000256" key="2">
    <source>
        <dbReference type="RuleBase" id="RU362097"/>
    </source>
</evidence>
<keyword evidence="2" id="KW-0812">Transmembrane</keyword>
<keyword evidence="2" id="KW-0732">Signal</keyword>
<feature type="signal peptide" evidence="2">
    <location>
        <begin position="1"/>
        <end position="25"/>
    </location>
</feature>
<comment type="similarity">
    <text evidence="1 2">Belongs to the outer membrane factor (OMF) (TC 1.B.17) family.</text>
</comment>
<dbReference type="GO" id="GO:0015562">
    <property type="term" value="F:efflux transmembrane transporter activity"/>
    <property type="evidence" value="ECO:0007669"/>
    <property type="project" value="InterPro"/>
</dbReference>
<evidence type="ECO:0000256" key="1">
    <source>
        <dbReference type="ARBA" id="ARBA00007613"/>
    </source>
</evidence>
<sequence length="478" mass="49927">MIKTSLTAIALAAWLVACGTAPPLAAPTAALPTAFAQGQGIDAGGVAQADWWTVFADPSLDLLIQRGLQANLDLQQAAERVQGSRALAAGAQAERGPGGGVGLDARAQQLSRVEAPGATRDARRSDSVSAAAGLSWEIDLFGRLRTTAEAADARARAVESDVGAMQLAVGAEIAHAWFGLNGTRAQLQLARRVVDNRRTLLDLVLRRVAAGVASPLDEARTRTELAAAEAELPALDAALAVSTHRLAVLLGVSPSGYEAPAAAHRSPALVALRLPDPAQWAAQRPDLQAAEARLQALALDVEAVRAEFLPRLSVAGALGVLAGSVSGLGAAGAAAWFVAPRVSMPVFDHARIDARLQVARAGEREALLAYRQRVLLATEEVESALARVRQGQLRLASLQEQARQAVVAGQLARKRFEAGGTDLLELLDAQRSTQRAEIELSVASTEQQQQVVGLQRALGARFLPAGRAAVVGPLQGER</sequence>
<dbReference type="OrthoDB" id="9770517at2"/>
<keyword evidence="2" id="KW-0564">Palmitate</keyword>
<dbReference type="Proteomes" id="UP000301751">
    <property type="component" value="Unassembled WGS sequence"/>
</dbReference>
<dbReference type="GO" id="GO:0005886">
    <property type="term" value="C:plasma membrane"/>
    <property type="evidence" value="ECO:0007669"/>
    <property type="project" value="UniProtKB-SubCell"/>
</dbReference>
<protein>
    <submittedName>
        <fullName evidence="3">RND transporter</fullName>
    </submittedName>
</protein>
<organism evidence="3 4">
    <name type="scientific">Pseudaquabacterium pictum</name>
    <dbReference type="NCBI Taxonomy" id="2315236"/>
    <lineage>
        <taxon>Bacteria</taxon>
        <taxon>Pseudomonadati</taxon>
        <taxon>Pseudomonadota</taxon>
        <taxon>Betaproteobacteria</taxon>
        <taxon>Burkholderiales</taxon>
        <taxon>Sphaerotilaceae</taxon>
        <taxon>Pseudaquabacterium</taxon>
    </lineage>
</organism>
<dbReference type="AlphaFoldDB" id="A0A480AQ70"/>
<dbReference type="Gene3D" id="2.20.200.10">
    <property type="entry name" value="Outer membrane efflux proteins (OEP)"/>
    <property type="match status" value="1"/>
</dbReference>
<accession>A0A480AQ70</accession>
<dbReference type="PROSITE" id="PS51257">
    <property type="entry name" value="PROKAR_LIPOPROTEIN"/>
    <property type="match status" value="1"/>
</dbReference>
<dbReference type="PANTHER" id="PTHR30203:SF25">
    <property type="entry name" value="OUTER MEMBRANE PROTEIN-RELATED"/>
    <property type="match status" value="1"/>
</dbReference>
<evidence type="ECO:0000313" key="3">
    <source>
        <dbReference type="EMBL" id="GCL63694.1"/>
    </source>
</evidence>
<dbReference type="InterPro" id="IPR003423">
    <property type="entry name" value="OMP_efflux"/>
</dbReference>
<dbReference type="Pfam" id="PF02321">
    <property type="entry name" value="OEP"/>
    <property type="match status" value="2"/>
</dbReference>
<reference evidence="4" key="1">
    <citation type="submission" date="2019-03" db="EMBL/GenBank/DDBJ databases">
        <title>Aquabacterium pictum sp.nov., the first bacteriochlorophyll a-containing freshwater bacterium in the genus Aquabacterium of the class Betaproteobacteria.</title>
        <authorList>
            <person name="Hirose S."/>
            <person name="Tank M."/>
            <person name="Hara E."/>
            <person name="Tamaki H."/>
            <person name="Takaichi S."/>
            <person name="Haruta S."/>
            <person name="Hanada S."/>
        </authorList>
    </citation>
    <scope>NUCLEOTIDE SEQUENCE [LARGE SCALE GENOMIC DNA]</scope>
    <source>
        <strain evidence="4">W35</strain>
    </source>
</reference>
<feature type="chain" id="PRO_5019614756" evidence="2">
    <location>
        <begin position="26"/>
        <end position="478"/>
    </location>
</feature>
<gene>
    <name evidence="3" type="primary">oprN</name>
    <name evidence="3" type="ORF">AQPW35_27750</name>
</gene>
<comment type="caution">
    <text evidence="3">The sequence shown here is derived from an EMBL/GenBank/DDBJ whole genome shotgun (WGS) entry which is preliminary data.</text>
</comment>
<comment type="subcellular location">
    <subcellularLocation>
        <location evidence="2">Cell membrane</location>
        <topology evidence="2">Lipid-anchor</topology>
    </subcellularLocation>
</comment>
<keyword evidence="2" id="KW-1134">Transmembrane beta strand</keyword>
<dbReference type="SUPFAM" id="SSF56954">
    <property type="entry name" value="Outer membrane efflux proteins (OEP)"/>
    <property type="match status" value="1"/>
</dbReference>
<dbReference type="NCBIfam" id="TIGR01845">
    <property type="entry name" value="outer_NodT"/>
    <property type="match status" value="1"/>
</dbReference>
<dbReference type="Gene3D" id="1.20.1600.10">
    <property type="entry name" value="Outer membrane efflux proteins (OEP)"/>
    <property type="match status" value="1"/>
</dbReference>
<dbReference type="EMBL" id="BJCL01000006">
    <property type="protein sequence ID" value="GCL63694.1"/>
    <property type="molecule type" value="Genomic_DNA"/>
</dbReference>
<name>A0A480AQ70_9BURK</name>
<keyword evidence="4" id="KW-1185">Reference proteome</keyword>
<dbReference type="InterPro" id="IPR010131">
    <property type="entry name" value="MdtP/NodT-like"/>
</dbReference>
<proteinExistence type="inferred from homology"/>
<evidence type="ECO:0000313" key="4">
    <source>
        <dbReference type="Proteomes" id="UP000301751"/>
    </source>
</evidence>
<keyword evidence="2" id="KW-0472">Membrane</keyword>
<keyword evidence="2" id="KW-0449">Lipoprotein</keyword>
<dbReference type="PANTHER" id="PTHR30203">
    <property type="entry name" value="OUTER MEMBRANE CATION EFFLUX PROTEIN"/>
    <property type="match status" value="1"/>
</dbReference>